<gene>
    <name evidence="14" type="primary">LOC110091543</name>
</gene>
<keyword evidence="13" id="KW-1185">Reference proteome</keyword>
<keyword evidence="6 10" id="KW-0297">G-protein coupled receptor</keyword>
<keyword evidence="5 11" id="KW-1133">Transmembrane helix</keyword>
<keyword evidence="9 10" id="KW-0807">Transducer</keyword>
<feature type="transmembrane region" description="Helical" evidence="11">
    <location>
        <begin position="196"/>
        <end position="221"/>
    </location>
</feature>
<dbReference type="PROSITE" id="PS50262">
    <property type="entry name" value="G_PROTEIN_RECEP_F1_2"/>
    <property type="match status" value="1"/>
</dbReference>
<keyword evidence="11" id="KW-0716">Sensory transduction</keyword>
<keyword evidence="8 10" id="KW-0675">Receptor</keyword>
<evidence type="ECO:0000256" key="9">
    <source>
        <dbReference type="ARBA" id="ARBA00023224"/>
    </source>
</evidence>
<dbReference type="PANTHER" id="PTHR26452">
    <property type="entry name" value="OLFACTORY RECEPTOR"/>
    <property type="match status" value="1"/>
</dbReference>
<dbReference type="Gene3D" id="1.20.1070.10">
    <property type="entry name" value="Rhodopsin 7-helix transmembrane proteins"/>
    <property type="match status" value="1"/>
</dbReference>
<dbReference type="InterPro" id="IPR000276">
    <property type="entry name" value="GPCR_Rhodpsn"/>
</dbReference>
<keyword evidence="4 11" id="KW-0552">Olfaction</keyword>
<keyword evidence="2 11" id="KW-1003">Cell membrane</keyword>
<keyword evidence="3 10" id="KW-0812">Transmembrane</keyword>
<evidence type="ECO:0000313" key="14">
    <source>
        <dbReference type="RefSeq" id="XP_072858703.1"/>
    </source>
</evidence>
<evidence type="ECO:0000256" key="2">
    <source>
        <dbReference type="ARBA" id="ARBA00022475"/>
    </source>
</evidence>
<dbReference type="InterPro" id="IPR017452">
    <property type="entry name" value="GPCR_Rhodpsn_7TM"/>
</dbReference>
<evidence type="ECO:0000313" key="13">
    <source>
        <dbReference type="Proteomes" id="UP001652642"/>
    </source>
</evidence>
<feature type="transmembrane region" description="Helical" evidence="11">
    <location>
        <begin position="130"/>
        <end position="152"/>
    </location>
</feature>
<feature type="transmembrane region" description="Helical" evidence="11">
    <location>
        <begin position="92"/>
        <end position="118"/>
    </location>
</feature>
<feature type="transmembrane region" description="Helical" evidence="11">
    <location>
        <begin position="21"/>
        <end position="47"/>
    </location>
</feature>
<evidence type="ECO:0000256" key="4">
    <source>
        <dbReference type="ARBA" id="ARBA00022725"/>
    </source>
</evidence>
<evidence type="ECO:0000256" key="6">
    <source>
        <dbReference type="ARBA" id="ARBA00023040"/>
    </source>
</evidence>
<evidence type="ECO:0000256" key="8">
    <source>
        <dbReference type="ARBA" id="ARBA00023170"/>
    </source>
</evidence>
<dbReference type="SUPFAM" id="SSF81321">
    <property type="entry name" value="Family A G protein-coupled receptor-like"/>
    <property type="match status" value="1"/>
</dbReference>
<protein>
    <recommendedName>
        <fullName evidence="11">Olfactory receptor</fullName>
    </recommendedName>
</protein>
<name>A0ABM5GM14_9SAUR</name>
<proteinExistence type="inferred from homology"/>
<evidence type="ECO:0000256" key="5">
    <source>
        <dbReference type="ARBA" id="ARBA00022989"/>
    </source>
</evidence>
<reference evidence="14" key="1">
    <citation type="submission" date="2025-08" db="UniProtKB">
        <authorList>
            <consortium name="RefSeq"/>
        </authorList>
    </citation>
    <scope>IDENTIFICATION</scope>
</reference>
<comment type="subcellular location">
    <subcellularLocation>
        <location evidence="1 11">Cell membrane</location>
        <topology evidence="1 11">Multi-pass membrane protein</topology>
    </subcellularLocation>
</comment>
<dbReference type="InterPro" id="IPR000725">
    <property type="entry name" value="Olfact_rcpt"/>
</dbReference>
<dbReference type="Pfam" id="PF13853">
    <property type="entry name" value="7tm_4"/>
    <property type="match status" value="1"/>
</dbReference>
<feature type="domain" description="G-protein coupled receptors family 1 profile" evidence="12">
    <location>
        <begin position="39"/>
        <end position="288"/>
    </location>
</feature>
<feature type="transmembrane region" description="Helical" evidence="11">
    <location>
        <begin position="273"/>
        <end position="290"/>
    </location>
</feature>
<dbReference type="PRINTS" id="PR00245">
    <property type="entry name" value="OLFACTORYR"/>
</dbReference>
<keyword evidence="7 11" id="KW-0472">Membrane</keyword>
<evidence type="ECO:0000256" key="7">
    <source>
        <dbReference type="ARBA" id="ARBA00023136"/>
    </source>
</evidence>
<evidence type="ECO:0000256" key="3">
    <source>
        <dbReference type="ARBA" id="ARBA00022692"/>
    </source>
</evidence>
<evidence type="ECO:0000256" key="11">
    <source>
        <dbReference type="RuleBase" id="RU363047"/>
    </source>
</evidence>
<evidence type="ECO:0000256" key="1">
    <source>
        <dbReference type="ARBA" id="ARBA00004651"/>
    </source>
</evidence>
<sequence>MENRTTLTEFIFLGLSNDPQLQILLILIFLTIYATTIFGNSLIIFVVKTELTLHTPMFFFLSHLALIDICYSSTIVPKMLETFVAKKKSISLMGCITHIFFFSHLSCTDIFLLSAMAYDRYVAICDPLHYSVIITKTVCWQLVGGAWLMGFLEAMLNGLPLVGLNFCGHNVIIHYTCELPAVLSLSCSDTSINYKLILASCFLFGFTSFFLILVSYIYIISSILKIQSTKGRIKAFSTCSSHLIVVCLFYLSAFSRYLQPHSKSFTDLDKVSSSQYLILTPMLNPIIYSLKNRELKVILWKRFGMYK</sequence>
<dbReference type="PROSITE" id="PS00237">
    <property type="entry name" value="G_PROTEIN_RECEP_F1_1"/>
    <property type="match status" value="1"/>
</dbReference>
<feature type="transmembrane region" description="Helical" evidence="11">
    <location>
        <begin position="53"/>
        <end position="71"/>
    </location>
</feature>
<evidence type="ECO:0000256" key="10">
    <source>
        <dbReference type="RuleBase" id="RU000688"/>
    </source>
</evidence>
<evidence type="ECO:0000259" key="12">
    <source>
        <dbReference type="PROSITE" id="PS50262"/>
    </source>
</evidence>
<dbReference type="GeneID" id="110091543"/>
<dbReference type="InterPro" id="IPR050516">
    <property type="entry name" value="Olfactory_GPCR"/>
</dbReference>
<comment type="similarity">
    <text evidence="10">Belongs to the G-protein coupled receptor 1 family.</text>
</comment>
<dbReference type="PRINTS" id="PR00237">
    <property type="entry name" value="GPCRRHODOPSN"/>
</dbReference>
<feature type="transmembrane region" description="Helical" evidence="11">
    <location>
        <begin position="233"/>
        <end position="253"/>
    </location>
</feature>
<organism evidence="13 14">
    <name type="scientific">Pogona vitticeps</name>
    <name type="common">central bearded dragon</name>
    <dbReference type="NCBI Taxonomy" id="103695"/>
    <lineage>
        <taxon>Eukaryota</taxon>
        <taxon>Metazoa</taxon>
        <taxon>Chordata</taxon>
        <taxon>Craniata</taxon>
        <taxon>Vertebrata</taxon>
        <taxon>Euteleostomi</taxon>
        <taxon>Lepidosauria</taxon>
        <taxon>Squamata</taxon>
        <taxon>Bifurcata</taxon>
        <taxon>Unidentata</taxon>
        <taxon>Episquamata</taxon>
        <taxon>Toxicofera</taxon>
        <taxon>Iguania</taxon>
        <taxon>Acrodonta</taxon>
        <taxon>Agamidae</taxon>
        <taxon>Amphibolurinae</taxon>
        <taxon>Pogona</taxon>
    </lineage>
</organism>
<dbReference type="RefSeq" id="XP_072858703.1">
    <property type="nucleotide sequence ID" value="XM_073002602.1"/>
</dbReference>
<dbReference type="Proteomes" id="UP001652642">
    <property type="component" value="Chromosome 6"/>
</dbReference>
<accession>A0ABM5GM14</accession>